<dbReference type="EMBL" id="CAJRST010004446">
    <property type="protein sequence ID" value="CAG5875420.1"/>
    <property type="molecule type" value="Genomic_DNA"/>
</dbReference>
<protein>
    <submittedName>
        <fullName evidence="4">(Atlantic silverside) hypothetical protein</fullName>
    </submittedName>
</protein>
<dbReference type="InterPro" id="IPR026179">
    <property type="entry name" value="Slain"/>
</dbReference>
<feature type="compositionally biased region" description="Low complexity" evidence="3">
    <location>
        <begin position="303"/>
        <end position="312"/>
    </location>
</feature>
<dbReference type="OrthoDB" id="6347145at2759"/>
<feature type="region of interest" description="Disordered" evidence="3">
    <location>
        <begin position="254"/>
        <end position="274"/>
    </location>
</feature>
<gene>
    <name evidence="4" type="ORF">MMEN_LOCUS5309</name>
</gene>
<evidence type="ECO:0000256" key="3">
    <source>
        <dbReference type="SAM" id="MobiDB-lite"/>
    </source>
</evidence>
<dbReference type="GO" id="GO:0035371">
    <property type="term" value="C:microtubule plus-end"/>
    <property type="evidence" value="ECO:0007669"/>
    <property type="project" value="TreeGrafter"/>
</dbReference>
<accession>A0A8S4APD5</accession>
<evidence type="ECO:0000313" key="5">
    <source>
        <dbReference type="Proteomes" id="UP000677803"/>
    </source>
</evidence>
<keyword evidence="5" id="KW-1185">Reference proteome</keyword>
<comment type="similarity">
    <text evidence="1">Belongs to the SLAIN motif-containing family.</text>
</comment>
<dbReference type="PANTHER" id="PTHR22406">
    <property type="entry name" value="NASCENT POLYPEPTIDE-ASSOCIATED COMPLEX SUBUNIT ALPHA, MUSCLE-SPECIFIC FORM"/>
    <property type="match status" value="1"/>
</dbReference>
<evidence type="ECO:0000256" key="1">
    <source>
        <dbReference type="ARBA" id="ARBA00006652"/>
    </source>
</evidence>
<dbReference type="Proteomes" id="UP000677803">
    <property type="component" value="Unassembled WGS sequence"/>
</dbReference>
<evidence type="ECO:0000313" key="4">
    <source>
        <dbReference type="EMBL" id="CAG5875420.1"/>
    </source>
</evidence>
<evidence type="ECO:0000256" key="2">
    <source>
        <dbReference type="ARBA" id="ARBA00023054"/>
    </source>
</evidence>
<dbReference type="AlphaFoldDB" id="A0A8S4APD5"/>
<dbReference type="PANTHER" id="PTHR22406:SF7">
    <property type="entry name" value="NASCENT POLYPEPTIDE-ASSOCIATED COMPLEX SUBUNIT ALPHA, MUSCLE-SPECIFIC FORM"/>
    <property type="match status" value="1"/>
</dbReference>
<sequence>MELRDNTKSGMEQFYYQSQMELDTSLNSRLLNQELTSSCVQLEGRPDPHSNIWTDSEPARTKNSTGRSFAMDARIRLDSLKCGCNSPLTCCATKNTSNHFDSEKDVSIQSALDLVEILDIEDDMQDEESWLYEAPKKQFVEKESALTWCRHVLDNPSPEMEVARRVLMNKLNQTSRCHFYRHAALSCCAPSISVGSSVDQTSVSHSLSDSDTAGANRLSICRNSITTSYRLHDITDVHIMAKIQEASLREDYGSAPATASVGRNGETSPSHSDATGVCGYQLAAGTKSRASSLRWPAALSSLSSSRCQSPAPAAKLGLQSPRPSRLHQQVTQFKLLKRAQNQGADGRTRSPLRTSLRSLQAVRNSRSLEKDDCQPVGQFSHHLRGVTATRAGLTFGSLPPSPASPDPSRVSRLRTDSPVRLTAVKKLERSQSLSPCRIPNPAKGYLSANGRVFASPERPATAAWGRHMTYAQR</sequence>
<proteinExistence type="inferred from homology"/>
<dbReference type="GO" id="GO:0031122">
    <property type="term" value="P:cytoplasmic microtubule organization"/>
    <property type="evidence" value="ECO:0007669"/>
    <property type="project" value="TreeGrafter"/>
</dbReference>
<dbReference type="Pfam" id="PF15301">
    <property type="entry name" value="SLAIN"/>
    <property type="match status" value="2"/>
</dbReference>
<dbReference type="GO" id="GO:0007020">
    <property type="term" value="P:microtubule nucleation"/>
    <property type="evidence" value="ECO:0007669"/>
    <property type="project" value="TreeGrafter"/>
</dbReference>
<reference evidence="4" key="1">
    <citation type="submission" date="2021-05" db="EMBL/GenBank/DDBJ databases">
        <authorList>
            <person name="Tigano A."/>
        </authorList>
    </citation>
    <scope>NUCLEOTIDE SEQUENCE</scope>
</reference>
<feature type="region of interest" description="Disordered" evidence="3">
    <location>
        <begin position="393"/>
        <end position="412"/>
    </location>
</feature>
<comment type="caution">
    <text evidence="4">The sequence shown here is derived from an EMBL/GenBank/DDBJ whole genome shotgun (WGS) entry which is preliminary data.</text>
</comment>
<dbReference type="GO" id="GO:0031116">
    <property type="term" value="P:positive regulation of microtubule polymerization"/>
    <property type="evidence" value="ECO:0007669"/>
    <property type="project" value="TreeGrafter"/>
</dbReference>
<organism evidence="4 5">
    <name type="scientific">Menidia menidia</name>
    <name type="common">Atlantic silverside</name>
    <dbReference type="NCBI Taxonomy" id="238744"/>
    <lineage>
        <taxon>Eukaryota</taxon>
        <taxon>Metazoa</taxon>
        <taxon>Chordata</taxon>
        <taxon>Craniata</taxon>
        <taxon>Vertebrata</taxon>
        <taxon>Euteleostomi</taxon>
        <taxon>Actinopterygii</taxon>
        <taxon>Neopterygii</taxon>
        <taxon>Teleostei</taxon>
        <taxon>Neoteleostei</taxon>
        <taxon>Acanthomorphata</taxon>
        <taxon>Ovalentaria</taxon>
        <taxon>Atherinomorphae</taxon>
        <taxon>Atheriniformes</taxon>
        <taxon>Atherinopsidae</taxon>
        <taxon>Menidiinae</taxon>
        <taxon>Menidia</taxon>
    </lineage>
</organism>
<keyword evidence="2" id="KW-0175">Coiled coil</keyword>
<feature type="region of interest" description="Disordered" evidence="3">
    <location>
        <begin position="303"/>
        <end position="327"/>
    </location>
</feature>
<name>A0A8S4APD5_9TELE</name>